<dbReference type="InterPro" id="IPR028994">
    <property type="entry name" value="Integrin_alpha_N"/>
</dbReference>
<gene>
    <name evidence="4" type="ORF">C6Y14_26215</name>
</gene>
<evidence type="ECO:0000313" key="4">
    <source>
        <dbReference type="EMBL" id="PSM40219.1"/>
    </source>
</evidence>
<organism evidence="4 5">
    <name type="scientific">Streptomyces dioscori</name>
    <dbReference type="NCBI Taxonomy" id="2109333"/>
    <lineage>
        <taxon>Bacteria</taxon>
        <taxon>Bacillati</taxon>
        <taxon>Actinomycetota</taxon>
        <taxon>Actinomycetes</taxon>
        <taxon>Kitasatosporales</taxon>
        <taxon>Streptomycetaceae</taxon>
        <taxon>Streptomyces</taxon>
        <taxon>Streptomyces aurantiacus group</taxon>
    </lineage>
</organism>
<evidence type="ECO:0000313" key="5">
    <source>
        <dbReference type="Proteomes" id="UP000240429"/>
    </source>
</evidence>
<sequence>MKDTAVADPNATVSGQSRAGLVRVVLGGGKGVSEISQATAGMNAAPEIGDEFGRSLATYDADADGCTDLVIGAPYEDVSKDGVELADAGAVYVVHGTAGGIGAGSVIDSYSQAGFDPATANEEYDWFGFALSAGKTSSGKPFLAVGVPGENVGSVADAGIVHYAQAATRMRVHQDSTGVPGIAEAHDRFGYSLSSTSGYLGVGAPGEAIGDETFAGGVTVFSHAVTDNVPTALAGLDQAGASEGLTGVAEAGDGFGTSISLAPYRPAGSTSNTDALLAIGVPNEDIGTVADAGSATVLHLTPTGTYTEISAIDRNVTDVEGDPIAGDFLGQRVVLTNTSPTVVGTATTMRLAAAAPGEDAGSVREAGAIHTFPALGAPGLSDKIIARGTGLPGTATARDFTGMGLATTATDLYVGAPYAKTSDEVKGAVYVVPWKNLVSGATDPVKTLKPGTDGLPDSGISFGAVIK</sequence>
<dbReference type="InterPro" id="IPR013519">
    <property type="entry name" value="Int_alpha_beta-p"/>
</dbReference>
<dbReference type="EMBL" id="PYBJ01000019">
    <property type="protein sequence ID" value="PSM40219.1"/>
    <property type="molecule type" value="Genomic_DNA"/>
</dbReference>
<evidence type="ECO:0000256" key="2">
    <source>
        <dbReference type="ARBA" id="ARBA00022737"/>
    </source>
</evidence>
<dbReference type="Pfam" id="PF01839">
    <property type="entry name" value="FG-GAP"/>
    <property type="match status" value="1"/>
</dbReference>
<evidence type="ECO:0008006" key="6">
    <source>
        <dbReference type="Google" id="ProtNLM"/>
    </source>
</evidence>
<dbReference type="PANTHER" id="PTHR36220:SF1">
    <property type="entry name" value="GAMMA TUBULIN COMPLEX COMPONENT C-TERMINAL DOMAIN-CONTAINING PROTEIN"/>
    <property type="match status" value="1"/>
</dbReference>
<keyword evidence="3" id="KW-0325">Glycoprotein</keyword>
<dbReference type="PANTHER" id="PTHR36220">
    <property type="entry name" value="UNNAMED PRODUCT"/>
    <property type="match status" value="1"/>
</dbReference>
<keyword evidence="1" id="KW-0732">Signal</keyword>
<proteinExistence type="predicted"/>
<dbReference type="Proteomes" id="UP000240429">
    <property type="component" value="Unassembled WGS sequence"/>
</dbReference>
<dbReference type="SMART" id="SM00191">
    <property type="entry name" value="Int_alpha"/>
    <property type="match status" value="5"/>
</dbReference>
<keyword evidence="2" id="KW-0677">Repeat</keyword>
<protein>
    <recommendedName>
        <fullName evidence="6">Esterase</fullName>
    </recommendedName>
</protein>
<dbReference type="Gene3D" id="2.130.10.130">
    <property type="entry name" value="Integrin alpha, N-terminal"/>
    <property type="match status" value="1"/>
</dbReference>
<dbReference type="OrthoDB" id="4330330at2"/>
<evidence type="ECO:0000256" key="3">
    <source>
        <dbReference type="ARBA" id="ARBA00023180"/>
    </source>
</evidence>
<name>A0A2P8Q1T6_9ACTN</name>
<dbReference type="SUPFAM" id="SSF69318">
    <property type="entry name" value="Integrin alpha N-terminal domain"/>
    <property type="match status" value="1"/>
</dbReference>
<comment type="caution">
    <text evidence="4">The sequence shown here is derived from an EMBL/GenBank/DDBJ whole genome shotgun (WGS) entry which is preliminary data.</text>
</comment>
<dbReference type="InterPro" id="IPR013517">
    <property type="entry name" value="FG-GAP"/>
</dbReference>
<dbReference type="PROSITE" id="PS51470">
    <property type="entry name" value="FG_GAP"/>
    <property type="match status" value="1"/>
</dbReference>
<evidence type="ECO:0000256" key="1">
    <source>
        <dbReference type="ARBA" id="ARBA00022729"/>
    </source>
</evidence>
<keyword evidence="5" id="KW-1185">Reference proteome</keyword>
<dbReference type="AlphaFoldDB" id="A0A2P8Q1T6"/>
<reference evidence="4 5" key="1">
    <citation type="submission" date="2018-03" db="EMBL/GenBank/DDBJ databases">
        <title>Streptomyces dioscori sp. nov., a novel endophytic actinobacterium isolated from bulbil of Dioscorea bulbifera L.</title>
        <authorList>
            <person name="Zhikuan W."/>
        </authorList>
    </citation>
    <scope>NUCLEOTIDE SEQUENCE [LARGE SCALE GENOMIC DNA]</scope>
    <source>
        <strain evidence="4 5">A217</strain>
    </source>
</reference>
<accession>A0A2P8Q1T6</accession>